<evidence type="ECO:0000256" key="1">
    <source>
        <dbReference type="ARBA" id="ARBA00008304"/>
    </source>
</evidence>
<dbReference type="InterPro" id="IPR016024">
    <property type="entry name" value="ARM-type_fold"/>
</dbReference>
<organism evidence="4 5">
    <name type="scientific">Priapulus caudatus</name>
    <name type="common">Priapulid worm</name>
    <dbReference type="NCBI Taxonomy" id="37621"/>
    <lineage>
        <taxon>Eukaryota</taxon>
        <taxon>Metazoa</taxon>
        <taxon>Ecdysozoa</taxon>
        <taxon>Scalidophora</taxon>
        <taxon>Priapulida</taxon>
        <taxon>Priapulimorpha</taxon>
        <taxon>Priapulimorphida</taxon>
        <taxon>Priapulidae</taxon>
        <taxon>Priapulus</taxon>
    </lineage>
</organism>
<gene>
    <name evidence="5" type="primary">LOC106816536</name>
</gene>
<comment type="similarity">
    <text evidence="1">Belongs to the HEATR5 family.</text>
</comment>
<keyword evidence="4" id="KW-1185">Reference proteome</keyword>
<dbReference type="PANTHER" id="PTHR21663:SF0">
    <property type="entry name" value="HEAT REPEAT-CONTAINING PROTEIN 5B"/>
    <property type="match status" value="1"/>
</dbReference>
<dbReference type="Pfam" id="PF25468">
    <property type="entry name" value="HEAT_HEATR5A"/>
    <property type="match status" value="1"/>
</dbReference>
<accession>A0ABM1EWS6</accession>
<proteinExistence type="inferred from homology"/>
<dbReference type="Proteomes" id="UP000695022">
    <property type="component" value="Unplaced"/>
</dbReference>
<name>A0ABM1EWS6_PRICU</name>
<feature type="region of interest" description="Disordered" evidence="2">
    <location>
        <begin position="565"/>
        <end position="593"/>
    </location>
</feature>
<protein>
    <submittedName>
        <fullName evidence="5">HEAT repeat-containing protein 5B-like</fullName>
    </submittedName>
</protein>
<dbReference type="InterPro" id="IPR040108">
    <property type="entry name" value="Laa1/Sip1/HEATR5"/>
</dbReference>
<dbReference type="Pfam" id="PF25808">
    <property type="entry name" value="TPR_LAA1_C"/>
    <property type="match status" value="1"/>
</dbReference>
<dbReference type="InterPro" id="IPR046837">
    <property type="entry name" value="Laa1/Sip1/HEATR5-like_HEAT"/>
</dbReference>
<evidence type="ECO:0000313" key="4">
    <source>
        <dbReference type="Proteomes" id="UP000695022"/>
    </source>
</evidence>
<dbReference type="SUPFAM" id="SSF48371">
    <property type="entry name" value="ARM repeat"/>
    <property type="match status" value="2"/>
</dbReference>
<dbReference type="Gene3D" id="1.25.10.10">
    <property type="entry name" value="Leucine-rich Repeat Variant"/>
    <property type="match status" value="1"/>
</dbReference>
<evidence type="ECO:0000259" key="3">
    <source>
        <dbReference type="Pfam" id="PF25808"/>
    </source>
</evidence>
<evidence type="ECO:0000313" key="5">
    <source>
        <dbReference type="RefSeq" id="XP_014676647.1"/>
    </source>
</evidence>
<feature type="compositionally biased region" description="Acidic residues" evidence="2">
    <location>
        <begin position="565"/>
        <end position="580"/>
    </location>
</feature>
<dbReference type="RefSeq" id="XP_014676647.1">
    <property type="nucleotide sequence ID" value="XM_014821161.1"/>
</dbReference>
<dbReference type="GeneID" id="106816536"/>
<dbReference type="PANTHER" id="PTHR21663">
    <property type="entry name" value="HYPOTHETICAL HEAT DOMAIN-CONTAINING"/>
    <property type="match status" value="1"/>
</dbReference>
<evidence type="ECO:0000256" key="2">
    <source>
        <dbReference type="SAM" id="MobiDB-lite"/>
    </source>
</evidence>
<dbReference type="InterPro" id="IPR011989">
    <property type="entry name" value="ARM-like"/>
</dbReference>
<dbReference type="Pfam" id="PF20210">
    <property type="entry name" value="Laa1_Sip1_HTR5"/>
    <property type="match status" value="1"/>
</dbReference>
<feature type="domain" description="LAA1-like C-terminal TPR repeats" evidence="3">
    <location>
        <begin position="1269"/>
        <end position="1415"/>
    </location>
</feature>
<sequence length="1444" mass="157147">MYSFLLHCPELVTDDVTRRLRTPTDAALVMLANLTSMLKSYGAPLKANAAMVRLKLYQTLSLIPPESYEGSYSSLLRELVAEFTLTDNPSNTTTSMLRSMCHHDDSVILGSWLQETDHKAIEDQLQPNSASGSGALEHDMSYVYLKCPEGESMPGPLPLGVAVIDKSMHLFGIVFPRVTHNKHRVQMLEHFMECIRQAKSSRQEAVQMNIFTAFLAAMKGLVETKGSLGQDDVKKAAIQLIMSALASSNPILRCAAGEALGRMAQVVGDNRFVADMAQFSFDKLKSARDVVTRTGHSLALGCLHKYVGGLSTGQHLNTSVSILLALAQDSTSPAVQVWALHALALIADSGGPMFRGYVEPTLSLCLRLMLSVPPSNTDVHQCLGKCLSALITTVGPELQANTSPIITARSSFLVACAVMQDHSDSLVQAEAIACLQQLHMFAPRHVNLSTLVPKLCVTLSSPHLLLRRAAVACLRQLSHREAPEVCEYAMTLVDSKDWKIDITETGLEGMLFAMLDTENDRSLVSDIHDTLISMLQSLAGENLTRWLALCKQVLSASSEFMLSPEEEAAAAREEADDDAGAEATFKAGEEPESHPLVAARWPTRVFAVDCMQKIVAVCKDDSAAHFDLALARKHKQHNVKSDFLVLHLPELVRMTFISATSDSDQLRMAGLKALQNVITTFSRVPEPEFPGHFILEQFQAQVGAALRPAFSPDTGPNVTAAACQVCSTWIGSGVACDLNDLRRVHQLLVSSLAKLKSGKGSSSQLYSETAATMEKLAVLKAWAEVYIVAMETDKADKSKVSTPVDDEEDEDFADFQGVAGGESLLSLVTPELVSLSKHWLAALKDYALLSLPPEFASQLPPEGGAFYKAETIESTRPLYRDAWYPIVHAAALWLNNGGFENVAAEREKVDVEGSTNLGLGAANASATKVPDEINTDRFHLIQGICVEALCSPRTVHPVECVMACLNALHQLLDKPWSRSVIGQDQSLGVELLNVLHRLLLTRELASTQTLVIDVARQVLKTAQEHLELAKRVKAKEADLPANQDLESPLVGEGGESGEIVIGKSLVFAFLEVCMCLLVRHMPQLNPALPTAAPPQQQQQPRREVAPPLTPEAQQLVGSAVHIMSELPALCTPQGSLNVLPTVLILTTGVLKYTSPRQIEETVAPSTACTSALHSLKHLTAHPMARDRSCGDTWVALLRSSLTTILDFAEPDPTTNWPGMDETVTMLALAVFIVSSPPEVVCVPILHDKCVNVFREALEAKYHVVRIKCLQTVASIFQHPSRAVATPYIHGLASLVLKHLYAASLSKNGLSEPDVAVIVEETKVVETLVHLAEEEHRITLLKILVPLLVSYLLDSSKLPSSSRAQKLLHERSLQKLMEIGPKFPEQFRAVMAGAPPVRTALEDAVKFSQQRSAASATKQAQDKFISQQQSAPSIKLKMDFSNFSG</sequence>
<reference evidence="5" key="1">
    <citation type="submission" date="2025-08" db="UniProtKB">
        <authorList>
            <consortium name="RefSeq"/>
        </authorList>
    </citation>
    <scope>IDENTIFICATION</scope>
</reference>
<dbReference type="InterPro" id="IPR057981">
    <property type="entry name" value="TPR_LAA1-like_C"/>
</dbReference>